<proteinExistence type="predicted"/>
<dbReference type="SUPFAM" id="SSF54913">
    <property type="entry name" value="GlnB-like"/>
    <property type="match status" value="1"/>
</dbReference>
<comment type="caution">
    <text evidence="2">The sequence shown here is derived from an EMBL/GenBank/DDBJ whole genome shotgun (WGS) entry which is preliminary data.</text>
</comment>
<reference evidence="3" key="1">
    <citation type="journal article" date="2019" name="Int. J. Syst. Evol. Microbiol.">
        <title>The Global Catalogue of Microorganisms (GCM) 10K type strain sequencing project: providing services to taxonomists for standard genome sequencing and annotation.</title>
        <authorList>
            <consortium name="The Broad Institute Genomics Platform"/>
            <consortium name="The Broad Institute Genome Sequencing Center for Infectious Disease"/>
            <person name="Wu L."/>
            <person name="Ma J."/>
        </authorList>
    </citation>
    <scope>NUCLEOTIDE SEQUENCE [LARGE SCALE GENOMIC DNA]</scope>
    <source>
        <strain evidence="3">CGMCC 4.7393</strain>
    </source>
</reference>
<feature type="domain" description="DUF2007" evidence="1">
    <location>
        <begin position="6"/>
        <end position="71"/>
    </location>
</feature>
<organism evidence="2 3">
    <name type="scientific">Rufibacter roseus</name>
    <dbReference type="NCBI Taxonomy" id="1567108"/>
    <lineage>
        <taxon>Bacteria</taxon>
        <taxon>Pseudomonadati</taxon>
        <taxon>Bacteroidota</taxon>
        <taxon>Cytophagia</taxon>
        <taxon>Cytophagales</taxon>
        <taxon>Hymenobacteraceae</taxon>
        <taxon>Rufibacter</taxon>
    </lineage>
</organism>
<evidence type="ECO:0000313" key="3">
    <source>
        <dbReference type="Proteomes" id="UP001596405"/>
    </source>
</evidence>
<dbReference type="EMBL" id="JBHSYQ010000006">
    <property type="protein sequence ID" value="MFC6998671.1"/>
    <property type="molecule type" value="Genomic_DNA"/>
</dbReference>
<dbReference type="RefSeq" id="WP_066625791.1">
    <property type="nucleotide sequence ID" value="NZ_JBHSYQ010000006.1"/>
</dbReference>
<evidence type="ECO:0000313" key="2">
    <source>
        <dbReference type="EMBL" id="MFC6998671.1"/>
    </source>
</evidence>
<sequence length="137" mass="15366">MKDELVTIARFSNSIDAHLAKNKLESEGVLSFLFDENVVSINPLYNITVGGIKLKTLASDAEKAQAILKSVEDLPYTDELEMPITCPRCGSHKVNYAYNTSNRFRYALSVLLNIVLPFLNKNKYTCSNCGLEFQPEK</sequence>
<evidence type="ECO:0000259" key="1">
    <source>
        <dbReference type="Pfam" id="PF09413"/>
    </source>
</evidence>
<dbReference type="InterPro" id="IPR011322">
    <property type="entry name" value="N-reg_PII-like_a/b"/>
</dbReference>
<dbReference type="Pfam" id="PF09413">
    <property type="entry name" value="DUF2007"/>
    <property type="match status" value="1"/>
</dbReference>
<accession>A0ABW2DPH7</accession>
<dbReference type="InterPro" id="IPR018551">
    <property type="entry name" value="DUF2007"/>
</dbReference>
<keyword evidence="3" id="KW-1185">Reference proteome</keyword>
<protein>
    <submittedName>
        <fullName evidence="2">DUF2007 domain-containing protein</fullName>
    </submittedName>
</protein>
<dbReference type="Gene3D" id="3.30.70.790">
    <property type="entry name" value="UreE, C-terminal domain"/>
    <property type="match status" value="1"/>
</dbReference>
<dbReference type="Proteomes" id="UP001596405">
    <property type="component" value="Unassembled WGS sequence"/>
</dbReference>
<gene>
    <name evidence="2" type="ORF">ACFQHR_13615</name>
</gene>
<name>A0ABW2DPH7_9BACT</name>